<organism evidence="3">
    <name type="scientific">Haemonchus placei</name>
    <name type="common">Barber's pole worm</name>
    <dbReference type="NCBI Taxonomy" id="6290"/>
    <lineage>
        <taxon>Eukaryota</taxon>
        <taxon>Metazoa</taxon>
        <taxon>Ecdysozoa</taxon>
        <taxon>Nematoda</taxon>
        <taxon>Chromadorea</taxon>
        <taxon>Rhabditida</taxon>
        <taxon>Rhabditina</taxon>
        <taxon>Rhabditomorpha</taxon>
        <taxon>Strongyloidea</taxon>
        <taxon>Trichostrongylidae</taxon>
        <taxon>Haemonchus</taxon>
    </lineage>
</organism>
<evidence type="ECO:0000313" key="2">
    <source>
        <dbReference type="Proteomes" id="UP000268014"/>
    </source>
</evidence>
<gene>
    <name evidence="1" type="ORF">HPLM_LOCUS11671</name>
</gene>
<protein>
    <submittedName>
        <fullName evidence="3">S_100 domain-containing protein</fullName>
    </submittedName>
</protein>
<dbReference type="AlphaFoldDB" id="A0A0N4WKQ8"/>
<reference evidence="3" key="1">
    <citation type="submission" date="2017-02" db="UniProtKB">
        <authorList>
            <consortium name="WormBaseParasite"/>
        </authorList>
    </citation>
    <scope>IDENTIFICATION</scope>
</reference>
<accession>A0A0N4WKQ8</accession>
<name>A0A0N4WKQ8_HAEPC</name>
<evidence type="ECO:0000313" key="3">
    <source>
        <dbReference type="WBParaSite" id="HPLM_0001167901-mRNA-1"/>
    </source>
</evidence>
<sequence>MADLRTIIKLLILARMDAREEQGVESFGRMLANAMRAGYPDCKGEQRRKFLGALTRAGAGSLVKAGDLNSNKERRTC</sequence>
<reference evidence="1 2" key="2">
    <citation type="submission" date="2018-11" db="EMBL/GenBank/DDBJ databases">
        <authorList>
            <consortium name="Pathogen Informatics"/>
        </authorList>
    </citation>
    <scope>NUCLEOTIDE SEQUENCE [LARGE SCALE GENOMIC DNA]</scope>
    <source>
        <strain evidence="1 2">MHpl1</strain>
    </source>
</reference>
<dbReference type="EMBL" id="UZAF01017630">
    <property type="protein sequence ID" value="VDO43492.1"/>
    <property type="molecule type" value="Genomic_DNA"/>
</dbReference>
<proteinExistence type="predicted"/>
<evidence type="ECO:0000313" key="1">
    <source>
        <dbReference type="EMBL" id="VDO43492.1"/>
    </source>
</evidence>
<keyword evidence="2" id="KW-1185">Reference proteome</keyword>
<dbReference type="Proteomes" id="UP000268014">
    <property type="component" value="Unassembled WGS sequence"/>
</dbReference>
<dbReference type="WBParaSite" id="HPLM_0001167901-mRNA-1">
    <property type="protein sequence ID" value="HPLM_0001167901-mRNA-1"/>
    <property type="gene ID" value="HPLM_0001167901"/>
</dbReference>